<accession>W7CQK5</accession>
<dbReference type="InterPro" id="IPR020843">
    <property type="entry name" value="ER"/>
</dbReference>
<evidence type="ECO:0000259" key="5">
    <source>
        <dbReference type="SMART" id="SM00829"/>
    </source>
</evidence>
<organism evidence="6 7">
    <name type="scientific">Brochothrix campestris FSL F6-1037</name>
    <dbReference type="NCBI Taxonomy" id="1265861"/>
    <lineage>
        <taxon>Bacteria</taxon>
        <taxon>Bacillati</taxon>
        <taxon>Bacillota</taxon>
        <taxon>Bacilli</taxon>
        <taxon>Bacillales</taxon>
        <taxon>Listeriaceae</taxon>
        <taxon>Brochothrix</taxon>
    </lineage>
</organism>
<evidence type="ECO:0000313" key="6">
    <source>
        <dbReference type="EMBL" id="EUJ39342.1"/>
    </source>
</evidence>
<dbReference type="Gene3D" id="3.90.180.10">
    <property type="entry name" value="Medium-chain alcohol dehydrogenases, catalytic domain"/>
    <property type="match status" value="1"/>
</dbReference>
<dbReference type="InterPro" id="IPR050129">
    <property type="entry name" value="Zn_alcohol_dh"/>
</dbReference>
<dbReference type="Pfam" id="PF08240">
    <property type="entry name" value="ADH_N"/>
    <property type="match status" value="1"/>
</dbReference>
<evidence type="ECO:0000256" key="4">
    <source>
        <dbReference type="RuleBase" id="RU361277"/>
    </source>
</evidence>
<feature type="domain" description="Enoyl reductase (ER)" evidence="5">
    <location>
        <begin position="10"/>
        <end position="341"/>
    </location>
</feature>
<dbReference type="OrthoDB" id="9770238at2"/>
<dbReference type="PATRIC" id="fig|1265861.3.peg.1445"/>
<dbReference type="CDD" id="cd08258">
    <property type="entry name" value="Zn_ADH4"/>
    <property type="match status" value="1"/>
</dbReference>
<keyword evidence="3" id="KW-0560">Oxidoreductase</keyword>
<proteinExistence type="inferred from homology"/>
<dbReference type="PROSITE" id="PS00059">
    <property type="entry name" value="ADH_ZINC"/>
    <property type="match status" value="1"/>
</dbReference>
<reference evidence="6 7" key="1">
    <citation type="submission" date="2012-12" db="EMBL/GenBank/DDBJ databases">
        <title>Novel taxa of Listeriaceae from agricultural environments in the United States.</title>
        <authorList>
            <person name="den Bakker H.C."/>
            <person name="Allred A."/>
            <person name="Warchocki S."/>
            <person name="Wright E.M."/>
            <person name="Burrell A."/>
            <person name="Nightingale K.K."/>
            <person name="Kephart D."/>
            <person name="Wiedmann M."/>
        </authorList>
    </citation>
    <scope>NUCLEOTIDE SEQUENCE [LARGE SCALE GENOMIC DNA]</scope>
    <source>
        <strain evidence="6 7">FSL F6-1037</strain>
    </source>
</reference>
<dbReference type="Gene3D" id="3.40.50.720">
    <property type="entry name" value="NAD(P)-binding Rossmann-like Domain"/>
    <property type="match status" value="1"/>
</dbReference>
<dbReference type="Proteomes" id="UP000019243">
    <property type="component" value="Unassembled WGS sequence"/>
</dbReference>
<dbReference type="EMBL" id="AODH01000028">
    <property type="protein sequence ID" value="EUJ39342.1"/>
    <property type="molecule type" value="Genomic_DNA"/>
</dbReference>
<keyword evidence="2 4" id="KW-0862">Zinc</keyword>
<dbReference type="PANTHER" id="PTHR43401">
    <property type="entry name" value="L-THREONINE 3-DEHYDROGENASE"/>
    <property type="match status" value="1"/>
</dbReference>
<evidence type="ECO:0000313" key="7">
    <source>
        <dbReference type="Proteomes" id="UP000019243"/>
    </source>
</evidence>
<protein>
    <submittedName>
        <fullName evidence="6">Alcohol dehydrogenase</fullName>
    </submittedName>
</protein>
<comment type="similarity">
    <text evidence="4">Belongs to the zinc-containing alcohol dehydrogenase family.</text>
</comment>
<dbReference type="RefSeq" id="WP_084038644.1">
    <property type="nucleotide sequence ID" value="NZ_AODH01000028.1"/>
</dbReference>
<dbReference type="GO" id="GO:0016491">
    <property type="term" value="F:oxidoreductase activity"/>
    <property type="evidence" value="ECO:0007669"/>
    <property type="project" value="UniProtKB-KW"/>
</dbReference>
<gene>
    <name evidence="6" type="ORF">BCAMP_07365</name>
</gene>
<dbReference type="SUPFAM" id="SSF51735">
    <property type="entry name" value="NAD(P)-binding Rossmann-fold domains"/>
    <property type="match status" value="1"/>
</dbReference>
<evidence type="ECO:0000256" key="2">
    <source>
        <dbReference type="ARBA" id="ARBA00022833"/>
    </source>
</evidence>
<dbReference type="InterPro" id="IPR002328">
    <property type="entry name" value="ADH_Zn_CS"/>
</dbReference>
<dbReference type="AlphaFoldDB" id="W7CQK5"/>
<dbReference type="InterPro" id="IPR013154">
    <property type="entry name" value="ADH-like_N"/>
</dbReference>
<dbReference type="Pfam" id="PF00107">
    <property type="entry name" value="ADH_zinc_N"/>
    <property type="match status" value="1"/>
</dbReference>
<dbReference type="SMART" id="SM00829">
    <property type="entry name" value="PKS_ER"/>
    <property type="match status" value="1"/>
</dbReference>
<dbReference type="STRING" id="1265861.BCAMP_07365"/>
<comment type="caution">
    <text evidence="6">The sequence shown here is derived from an EMBL/GenBank/DDBJ whole genome shotgun (WGS) entry which is preliminary data.</text>
</comment>
<keyword evidence="1 4" id="KW-0479">Metal-binding</keyword>
<dbReference type="GO" id="GO:0008270">
    <property type="term" value="F:zinc ion binding"/>
    <property type="evidence" value="ECO:0007669"/>
    <property type="project" value="InterPro"/>
</dbReference>
<dbReference type="SUPFAM" id="SSF50129">
    <property type="entry name" value="GroES-like"/>
    <property type="match status" value="1"/>
</dbReference>
<evidence type="ECO:0000256" key="1">
    <source>
        <dbReference type="ARBA" id="ARBA00022723"/>
    </source>
</evidence>
<comment type="cofactor">
    <cofactor evidence="4">
        <name>Zn(2+)</name>
        <dbReference type="ChEBI" id="CHEBI:29105"/>
    </cofactor>
</comment>
<keyword evidence="7" id="KW-1185">Reference proteome</keyword>
<name>W7CQK5_9LIST</name>
<dbReference type="InterPro" id="IPR013149">
    <property type="entry name" value="ADH-like_C"/>
</dbReference>
<dbReference type="PANTHER" id="PTHR43401:SF2">
    <property type="entry name" value="L-THREONINE 3-DEHYDROGENASE"/>
    <property type="match status" value="1"/>
</dbReference>
<evidence type="ECO:0000256" key="3">
    <source>
        <dbReference type="ARBA" id="ARBA00023002"/>
    </source>
</evidence>
<dbReference type="InterPro" id="IPR036291">
    <property type="entry name" value="NAD(P)-bd_dom_sf"/>
</dbReference>
<sequence>MKALQKQRSGNGHLKLVELTEPEIQPDELKIAVAYSGICGSDVKTLQGHYPNSTVPIILGHEFSGVVAAVGSAVTRFSIGDRVTSETTYATCRRCEACMKQAYNLCDERRGIGTQVNGSMAMFVVSREASCHHLPPQMTLAEGALLEPLACCVHAALECTTITAGEVILVTGPGPIGLLMAQVIRSQGATVILSGLARDTHRLRCAHACGIRTTVMTDKQSLAAIVNQCTNGQGVTQLFECSGASVALNEALPLVAKQGRVIQVGLFPTVCEPINAYLILQRELQYCGSRSQKPSAWQTALRLYREHVIQLAPLISTVYSLAEWETAFDTAMKGKGLKILLASNETLAQQEGWLHESTALLSTTNG</sequence>
<dbReference type="InterPro" id="IPR011032">
    <property type="entry name" value="GroES-like_sf"/>
</dbReference>